<evidence type="ECO:0000256" key="1">
    <source>
        <dbReference type="SAM" id="MobiDB-lite"/>
    </source>
</evidence>
<feature type="compositionally biased region" description="Low complexity" evidence="1">
    <location>
        <begin position="268"/>
        <end position="278"/>
    </location>
</feature>
<dbReference type="Pfam" id="PF01609">
    <property type="entry name" value="DDE_Tnp_1"/>
    <property type="match status" value="1"/>
</dbReference>
<feature type="region of interest" description="Disordered" evidence="1">
    <location>
        <begin position="188"/>
        <end position="227"/>
    </location>
</feature>
<feature type="region of interest" description="Disordered" evidence="1">
    <location>
        <begin position="120"/>
        <end position="155"/>
    </location>
</feature>
<accession>A0A2C6XXU0</accession>
<feature type="compositionally biased region" description="Basic and acidic residues" evidence="1">
    <location>
        <begin position="139"/>
        <end position="152"/>
    </location>
</feature>
<feature type="region of interest" description="Disordered" evidence="1">
    <location>
        <begin position="242"/>
        <end position="314"/>
    </location>
</feature>
<reference evidence="3 4" key="1">
    <citation type="submission" date="2017-10" db="EMBL/GenBank/DDBJ databases">
        <authorList>
            <person name="Banno H."/>
            <person name="Chua N.-H."/>
        </authorList>
    </citation>
    <scope>NUCLEOTIDE SEQUENCE [LARGE SCALE GENOMIC DNA]</scope>
    <source>
        <strain evidence="3 4">YW11</strain>
    </source>
</reference>
<dbReference type="GO" id="GO:0006313">
    <property type="term" value="P:DNA transposition"/>
    <property type="evidence" value="ECO:0007669"/>
    <property type="project" value="InterPro"/>
</dbReference>
<proteinExistence type="predicted"/>
<feature type="non-terminal residue" evidence="3">
    <location>
        <position position="1"/>
    </location>
</feature>
<evidence type="ECO:0000313" key="4">
    <source>
        <dbReference type="Proteomes" id="UP000223527"/>
    </source>
</evidence>
<evidence type="ECO:0000259" key="2">
    <source>
        <dbReference type="Pfam" id="PF01609"/>
    </source>
</evidence>
<dbReference type="EMBL" id="PDNU01000049">
    <property type="protein sequence ID" value="PHK93362.1"/>
    <property type="molecule type" value="Genomic_DNA"/>
</dbReference>
<evidence type="ECO:0000313" key="3">
    <source>
        <dbReference type="EMBL" id="PHK93362.1"/>
    </source>
</evidence>
<dbReference type="OrthoDB" id="7366523at2"/>
<dbReference type="AlphaFoldDB" id="A0A2C6XXU0"/>
<comment type="caution">
    <text evidence="3">The sequence shown here is derived from an EMBL/GenBank/DDBJ whole genome shotgun (WGS) entry which is preliminary data.</text>
</comment>
<protein>
    <recommendedName>
        <fullName evidence="2">Transposase IS4-like domain-containing protein</fullName>
    </recommendedName>
</protein>
<sequence length="314" mass="33487">RPSIALTLTPGEAHDSTACGVLMEERDSDPGILLADRGYDSDAMRQDMRDRGGQPEIPTKRNRRIQHSVQRPLYALRNRIERCINRLELPPRRHTLRPHRQQPPRLCPTRRHPPMDQLCPRDLGAPPCSASRAAQRGAHPVDRRRVAGRDGQDGMAAIEGRRQRGGEAGAAHLPARDAVEQGGEAFALGRPLQGEDAQRPASGLRKRGQRGPLQRGPEIRPGGQAEGAARIADAVAIGANAEGAGRGGVGHPASLPRGARGGEGNGAGPSASPFQPSGPFSPPPGRRGGAAGAARSASPARWRRCRPARRARGR</sequence>
<dbReference type="InterPro" id="IPR002559">
    <property type="entry name" value="Transposase_11"/>
</dbReference>
<feature type="compositionally biased region" description="Basic residues" evidence="1">
    <location>
        <begin position="301"/>
        <end position="314"/>
    </location>
</feature>
<name>A0A2C6XXU0_9PROT</name>
<keyword evidence="4" id="KW-1185">Reference proteome</keyword>
<dbReference type="GO" id="GO:0004803">
    <property type="term" value="F:transposase activity"/>
    <property type="evidence" value="ECO:0007669"/>
    <property type="project" value="InterPro"/>
</dbReference>
<dbReference type="Proteomes" id="UP000223527">
    <property type="component" value="Unassembled WGS sequence"/>
</dbReference>
<organism evidence="3 4">
    <name type="scientific">Teichococcus rhizosphaerae</name>
    <dbReference type="NCBI Taxonomy" id="1335062"/>
    <lineage>
        <taxon>Bacteria</taxon>
        <taxon>Pseudomonadati</taxon>
        <taxon>Pseudomonadota</taxon>
        <taxon>Alphaproteobacteria</taxon>
        <taxon>Acetobacterales</taxon>
        <taxon>Roseomonadaceae</taxon>
        <taxon>Roseomonas</taxon>
    </lineage>
</organism>
<dbReference type="GO" id="GO:0003677">
    <property type="term" value="F:DNA binding"/>
    <property type="evidence" value="ECO:0007669"/>
    <property type="project" value="InterPro"/>
</dbReference>
<gene>
    <name evidence="3" type="ORF">CR162_18920</name>
</gene>
<feature type="domain" description="Transposase IS4-like" evidence="2">
    <location>
        <begin position="4"/>
        <end position="82"/>
    </location>
</feature>